<dbReference type="Pfam" id="PF00245">
    <property type="entry name" value="Alk_phosphatase"/>
    <property type="match status" value="1"/>
</dbReference>
<feature type="binding site" evidence="14">
    <location>
        <position position="92"/>
    </location>
    <ligand>
        <name>Zn(2+)</name>
        <dbReference type="ChEBI" id="CHEBI:29105"/>
        <label>2</label>
    </ligand>
</feature>
<keyword evidence="10" id="KW-0472">Membrane</keyword>
<evidence type="ECO:0000256" key="4">
    <source>
        <dbReference type="ARBA" id="ARBA00022475"/>
    </source>
</evidence>
<keyword evidence="4" id="KW-1003">Cell membrane</keyword>
<evidence type="ECO:0000256" key="5">
    <source>
        <dbReference type="ARBA" id="ARBA00022622"/>
    </source>
</evidence>
<dbReference type="Proteomes" id="UP001153636">
    <property type="component" value="Chromosome 3"/>
</dbReference>
<dbReference type="Gene3D" id="3.40.720.10">
    <property type="entry name" value="Alkaline Phosphatase, subunit A"/>
    <property type="match status" value="1"/>
</dbReference>
<evidence type="ECO:0000256" key="1">
    <source>
        <dbReference type="ARBA" id="ARBA00004609"/>
    </source>
</evidence>
<evidence type="ECO:0000256" key="8">
    <source>
        <dbReference type="ARBA" id="ARBA00022833"/>
    </source>
</evidence>
<protein>
    <recommendedName>
        <fullName evidence="3">alkaline phosphatase</fullName>
        <ecNumber evidence="3">3.1.3.1</ecNumber>
    </recommendedName>
</protein>
<keyword evidence="5" id="KW-0336">GPI-anchor</keyword>
<keyword evidence="9 14" id="KW-0460">Magnesium</keyword>
<keyword evidence="16" id="KW-0732">Signal</keyword>
<comment type="similarity">
    <text evidence="2 15">Belongs to the alkaline phosphatase family.</text>
</comment>
<proteinExistence type="inferred from homology"/>
<organism evidence="17 18">
    <name type="scientific">Psylliodes chrysocephalus</name>
    <dbReference type="NCBI Taxonomy" id="3402493"/>
    <lineage>
        <taxon>Eukaryota</taxon>
        <taxon>Metazoa</taxon>
        <taxon>Ecdysozoa</taxon>
        <taxon>Arthropoda</taxon>
        <taxon>Hexapoda</taxon>
        <taxon>Insecta</taxon>
        <taxon>Pterygota</taxon>
        <taxon>Neoptera</taxon>
        <taxon>Endopterygota</taxon>
        <taxon>Coleoptera</taxon>
        <taxon>Polyphaga</taxon>
        <taxon>Cucujiformia</taxon>
        <taxon>Chrysomeloidea</taxon>
        <taxon>Chrysomelidae</taxon>
        <taxon>Galerucinae</taxon>
        <taxon>Alticini</taxon>
        <taxon>Psylliodes</taxon>
    </lineage>
</organism>
<feature type="binding site" evidence="14">
    <location>
        <position position="201"/>
    </location>
    <ligand>
        <name>Mg(2+)</name>
        <dbReference type="ChEBI" id="CHEBI:18420"/>
    </ligand>
</feature>
<keyword evidence="18" id="KW-1185">Reference proteome</keyword>
<keyword evidence="7" id="KW-0378">Hydrolase</keyword>
<sequence>MVFYNLLIIVLLCANAFCKQPWERSKNALKDKIESELLEDSNLLAHVRTSKEINDEKTKIFWDELAIKFLKEKIAKKLNTNVAKNVILFLGDGMSIPTITATRVYLGGEEKQLSFEHFPYTALSKTYCVDHQTADSACSVTAYLGGVKANLGTIGVTAAVEQQNCSAMNELKNHVNSIATLFQKKNKWTGLVTTTRVTHASPAGVYAHTAYRHWESDSDVLDSHLNPKVCVDIATQLILGKTGQNLHVILGGGRKKFIPKYSSDEEGRPGDRSDEINLISEWIGQKAEMGVKSEYVSNRSQLLKVKNDTEYLLGLFANNHMQYNLDRDNTTEPSLQEMTEAAIKLLKKGPNGYFLFVEGGKIDKGHHATTPRKALDETAEFSKAIQKAVEMTDEEDTLIVVTADHSHTMSFSGHAKRGTDVFGYAGIADDNNFYTILSYANGPGFRHGKKNKNRYVPSIHKLNDKDTKWPATAPLHSETHGADDVSIYARGPWAHLFAGVLEQNIIPHIMATAACVSNDFICDNDVKMA</sequence>
<dbReference type="SMART" id="SM00098">
    <property type="entry name" value="alkPPc"/>
    <property type="match status" value="1"/>
</dbReference>
<dbReference type="EMBL" id="OV651815">
    <property type="protein sequence ID" value="CAH1108438.1"/>
    <property type="molecule type" value="Genomic_DNA"/>
</dbReference>
<dbReference type="CDD" id="cd16012">
    <property type="entry name" value="ALP"/>
    <property type="match status" value="1"/>
</dbReference>
<feature type="signal peptide" evidence="16">
    <location>
        <begin position="1"/>
        <end position="18"/>
    </location>
</feature>
<keyword evidence="12" id="KW-0449">Lipoprotein</keyword>
<keyword evidence="8 14" id="KW-0862">Zinc</keyword>
<evidence type="ECO:0000256" key="12">
    <source>
        <dbReference type="ARBA" id="ARBA00023288"/>
    </source>
</evidence>
<evidence type="ECO:0000256" key="3">
    <source>
        <dbReference type="ARBA" id="ARBA00012647"/>
    </source>
</evidence>
<evidence type="ECO:0000256" key="13">
    <source>
        <dbReference type="PIRSR" id="PIRSR601952-1"/>
    </source>
</evidence>
<evidence type="ECO:0000256" key="14">
    <source>
        <dbReference type="PIRSR" id="PIRSR601952-2"/>
    </source>
</evidence>
<accession>A0A9P0GCM4</accession>
<keyword evidence="6 14" id="KW-0479">Metal-binding</keyword>
<feature type="binding site" evidence="14">
    <location>
        <position position="199"/>
    </location>
    <ligand>
        <name>Mg(2+)</name>
        <dbReference type="ChEBI" id="CHEBI:18420"/>
    </ligand>
</feature>
<dbReference type="GO" id="GO:0005886">
    <property type="term" value="C:plasma membrane"/>
    <property type="evidence" value="ECO:0007669"/>
    <property type="project" value="UniProtKB-SubCell"/>
</dbReference>
<evidence type="ECO:0000256" key="6">
    <source>
        <dbReference type="ARBA" id="ARBA00022723"/>
    </source>
</evidence>
<feature type="binding site" evidence="14">
    <location>
        <position position="92"/>
    </location>
    <ligand>
        <name>Mg(2+)</name>
        <dbReference type="ChEBI" id="CHEBI:18420"/>
    </ligand>
</feature>
<comment type="cofactor">
    <cofactor evidence="14">
        <name>Mg(2+)</name>
        <dbReference type="ChEBI" id="CHEBI:18420"/>
    </cofactor>
    <text evidence="14">Binds 1 Mg(2+) ion.</text>
</comment>
<feature type="binding site" evidence="14">
    <location>
        <position position="367"/>
    </location>
    <ligand>
        <name>Zn(2+)</name>
        <dbReference type="ChEBI" id="CHEBI:29105"/>
        <label>2</label>
    </ligand>
</feature>
<dbReference type="FunFam" id="3.40.720.10:FF:000008">
    <property type="entry name" value="Alkaline phosphatase"/>
    <property type="match status" value="1"/>
</dbReference>
<comment type="subcellular location">
    <subcellularLocation>
        <location evidence="1">Cell membrane</location>
        <topology evidence="1">Lipid-anchor</topology>
        <topology evidence="1">GPI-anchor</topology>
    </subcellularLocation>
</comment>
<name>A0A9P0GCM4_9CUCU</name>
<evidence type="ECO:0000256" key="7">
    <source>
        <dbReference type="ARBA" id="ARBA00022801"/>
    </source>
</evidence>
<feature type="chain" id="PRO_5040249176" description="alkaline phosphatase" evidence="16">
    <location>
        <begin position="19"/>
        <end position="529"/>
    </location>
</feature>
<dbReference type="PRINTS" id="PR00113">
    <property type="entry name" value="ALKPHPHTASE"/>
</dbReference>
<dbReference type="InterPro" id="IPR001952">
    <property type="entry name" value="Alkaline_phosphatase"/>
</dbReference>
<feature type="active site" description="Phosphoserine intermediate" evidence="13">
    <location>
        <position position="136"/>
    </location>
</feature>
<evidence type="ECO:0000313" key="17">
    <source>
        <dbReference type="EMBL" id="CAH1108438.1"/>
    </source>
</evidence>
<evidence type="ECO:0000256" key="10">
    <source>
        <dbReference type="ARBA" id="ARBA00023136"/>
    </source>
</evidence>
<dbReference type="SUPFAM" id="SSF53649">
    <property type="entry name" value="Alkaline phosphatase-like"/>
    <property type="match status" value="1"/>
</dbReference>
<dbReference type="PANTHER" id="PTHR11596">
    <property type="entry name" value="ALKALINE PHOSPHATASE"/>
    <property type="match status" value="1"/>
</dbReference>
<gene>
    <name evidence="17" type="ORF">PSYICH_LOCUS8624</name>
</gene>
<feature type="binding site" evidence="14">
    <location>
        <position position="480"/>
    </location>
    <ligand>
        <name>Zn(2+)</name>
        <dbReference type="ChEBI" id="CHEBI:29105"/>
        <label>2</label>
    </ligand>
</feature>
<evidence type="ECO:0000256" key="9">
    <source>
        <dbReference type="ARBA" id="ARBA00022842"/>
    </source>
</evidence>
<evidence type="ECO:0000256" key="16">
    <source>
        <dbReference type="SAM" id="SignalP"/>
    </source>
</evidence>
<dbReference type="GO" id="GO:0004035">
    <property type="term" value="F:alkaline phosphatase activity"/>
    <property type="evidence" value="ECO:0007669"/>
    <property type="project" value="UniProtKB-EC"/>
</dbReference>
<evidence type="ECO:0000256" key="15">
    <source>
        <dbReference type="RuleBase" id="RU003946"/>
    </source>
</evidence>
<keyword evidence="11" id="KW-0325">Glycoprotein</keyword>
<evidence type="ECO:0000313" key="18">
    <source>
        <dbReference type="Proteomes" id="UP001153636"/>
    </source>
</evidence>
<feature type="binding site" evidence="14">
    <location>
        <position position="358"/>
    </location>
    <ligand>
        <name>Mg(2+)</name>
        <dbReference type="ChEBI" id="CHEBI:18420"/>
    </ligand>
</feature>
<dbReference type="OrthoDB" id="5818554at2759"/>
<comment type="cofactor">
    <cofactor evidence="14">
        <name>Zn(2+)</name>
        <dbReference type="ChEBI" id="CHEBI:29105"/>
    </cofactor>
    <text evidence="14">Binds 2 Zn(2+) ions.</text>
</comment>
<feature type="binding site" evidence="14">
    <location>
        <position position="363"/>
    </location>
    <ligand>
        <name>Zn(2+)</name>
        <dbReference type="ChEBI" id="CHEBI:29105"/>
        <label>2</label>
    </ligand>
</feature>
<reference evidence="17" key="1">
    <citation type="submission" date="2022-01" db="EMBL/GenBank/DDBJ databases">
        <authorList>
            <person name="King R."/>
        </authorList>
    </citation>
    <scope>NUCLEOTIDE SEQUENCE</scope>
</reference>
<dbReference type="EC" id="3.1.3.1" evidence="3"/>
<feature type="binding site" evidence="14">
    <location>
        <position position="405"/>
    </location>
    <ligand>
        <name>Zn(2+)</name>
        <dbReference type="ChEBI" id="CHEBI:29105"/>
        <label>2</label>
    </ligand>
</feature>
<dbReference type="AlphaFoldDB" id="A0A9P0GCM4"/>
<evidence type="ECO:0000256" key="2">
    <source>
        <dbReference type="ARBA" id="ARBA00005984"/>
    </source>
</evidence>
<evidence type="ECO:0000256" key="11">
    <source>
        <dbReference type="ARBA" id="ARBA00023180"/>
    </source>
</evidence>
<dbReference type="PANTHER" id="PTHR11596:SF91">
    <property type="entry name" value="ALKALINE PHOSPHATASE-RELATED"/>
    <property type="match status" value="1"/>
</dbReference>
<dbReference type="GO" id="GO:0098552">
    <property type="term" value="C:side of membrane"/>
    <property type="evidence" value="ECO:0007669"/>
    <property type="project" value="UniProtKB-KW"/>
</dbReference>
<dbReference type="InterPro" id="IPR017850">
    <property type="entry name" value="Alkaline_phosphatase_core_sf"/>
</dbReference>
<dbReference type="GO" id="GO:0046872">
    <property type="term" value="F:metal ion binding"/>
    <property type="evidence" value="ECO:0007669"/>
    <property type="project" value="UniProtKB-KW"/>
</dbReference>
<feature type="binding site" evidence="14">
    <location>
        <position position="404"/>
    </location>
    <ligand>
        <name>Zn(2+)</name>
        <dbReference type="ChEBI" id="CHEBI:29105"/>
        <label>2</label>
    </ligand>
</feature>